<keyword evidence="3" id="KW-1185">Reference proteome</keyword>
<evidence type="ECO:0000256" key="1">
    <source>
        <dbReference type="SAM" id="MobiDB-lite"/>
    </source>
</evidence>
<proteinExistence type="predicted"/>
<dbReference type="AlphaFoldDB" id="A0A8C2TTZ1"/>
<feature type="region of interest" description="Disordered" evidence="1">
    <location>
        <begin position="48"/>
        <end position="70"/>
    </location>
</feature>
<reference evidence="2" key="2">
    <citation type="submission" date="2025-08" db="UniProtKB">
        <authorList>
            <consortium name="Ensembl"/>
        </authorList>
    </citation>
    <scope>IDENTIFICATION</scope>
</reference>
<reference evidence="2" key="1">
    <citation type="submission" date="2015-11" db="EMBL/GenBank/DDBJ databases">
        <authorList>
            <consortium name="International Coturnix japonica Genome Analysis Consortium"/>
            <person name="Warren W."/>
            <person name="Burt D.W."/>
            <person name="Antin P.B."/>
            <person name="Lanford R."/>
            <person name="Gros J."/>
            <person name="Wilson R.K."/>
        </authorList>
    </citation>
    <scope>NUCLEOTIDE SEQUENCE [LARGE SCALE GENOMIC DNA]</scope>
</reference>
<sequence length="135" mass="15285">MLQHPIEPYSTLQHSIASYRMLQHPTTPYSTPQHPTSSYRTLQHPTAPYRTLHHPTTPHSILKNTTASTSYSTPQGFPKHFSNASCHLALSDIQHSIWDLHKRVSPFGLPEFGFFQPLGCPFPHSDSLRLLETMG</sequence>
<protein>
    <submittedName>
        <fullName evidence="2">Uncharacterized protein</fullName>
    </submittedName>
</protein>
<reference evidence="2" key="3">
    <citation type="submission" date="2025-09" db="UniProtKB">
        <authorList>
            <consortium name="Ensembl"/>
        </authorList>
    </citation>
    <scope>IDENTIFICATION</scope>
</reference>
<dbReference type="Ensembl" id="ENSCJPT00005025905.1">
    <property type="protein sequence ID" value="ENSCJPP00005018642.1"/>
    <property type="gene ID" value="ENSCJPG00005015172.1"/>
</dbReference>
<name>A0A8C2TTZ1_COTJA</name>
<feature type="compositionally biased region" description="Polar residues" evidence="1">
    <location>
        <begin position="57"/>
        <end position="70"/>
    </location>
</feature>
<dbReference type="Proteomes" id="UP000694412">
    <property type="component" value="Chromosome 25"/>
</dbReference>
<organism evidence="2 3">
    <name type="scientific">Coturnix japonica</name>
    <name type="common">Japanese quail</name>
    <name type="synonym">Coturnix coturnix japonica</name>
    <dbReference type="NCBI Taxonomy" id="93934"/>
    <lineage>
        <taxon>Eukaryota</taxon>
        <taxon>Metazoa</taxon>
        <taxon>Chordata</taxon>
        <taxon>Craniata</taxon>
        <taxon>Vertebrata</taxon>
        <taxon>Euteleostomi</taxon>
        <taxon>Archelosauria</taxon>
        <taxon>Archosauria</taxon>
        <taxon>Dinosauria</taxon>
        <taxon>Saurischia</taxon>
        <taxon>Theropoda</taxon>
        <taxon>Coelurosauria</taxon>
        <taxon>Aves</taxon>
        <taxon>Neognathae</taxon>
        <taxon>Galloanserae</taxon>
        <taxon>Galliformes</taxon>
        <taxon>Phasianidae</taxon>
        <taxon>Perdicinae</taxon>
        <taxon>Coturnix</taxon>
    </lineage>
</organism>
<evidence type="ECO:0000313" key="3">
    <source>
        <dbReference type="Proteomes" id="UP000694412"/>
    </source>
</evidence>
<accession>A0A8C2TTZ1</accession>
<evidence type="ECO:0000313" key="2">
    <source>
        <dbReference type="Ensembl" id="ENSCJPP00005018642.1"/>
    </source>
</evidence>